<dbReference type="EMBL" id="CP073720">
    <property type="protein sequence ID" value="UWP85371.1"/>
    <property type="molecule type" value="Genomic_DNA"/>
</dbReference>
<reference evidence="1" key="1">
    <citation type="submission" date="2021-04" db="EMBL/GenBank/DDBJ databases">
        <authorList>
            <person name="Hartkoorn R.C."/>
            <person name="Beaudoing E."/>
            <person name="Hot D."/>
        </authorList>
    </citation>
    <scope>NUCLEOTIDE SEQUENCE</scope>
    <source>
        <strain evidence="1">NRRL B-16292</strain>
    </source>
</reference>
<protein>
    <recommendedName>
        <fullName evidence="3">SH3 domain-containing protein</fullName>
    </recommendedName>
</protein>
<evidence type="ECO:0000313" key="2">
    <source>
        <dbReference type="Proteomes" id="UP001059617"/>
    </source>
</evidence>
<reference evidence="1" key="2">
    <citation type="submission" date="2022-09" db="EMBL/GenBank/DDBJ databases">
        <title>Biosynthetic gene clusters of Dactylosporangioum fulvum.</title>
        <authorList>
            <person name="Caradec T."/>
        </authorList>
    </citation>
    <scope>NUCLEOTIDE SEQUENCE</scope>
    <source>
        <strain evidence="1">NRRL B-16292</strain>
    </source>
</reference>
<name>A0ABY5W7S8_9ACTN</name>
<evidence type="ECO:0000313" key="1">
    <source>
        <dbReference type="EMBL" id="UWP85371.1"/>
    </source>
</evidence>
<gene>
    <name evidence="1" type="ORF">Dfulv_14505</name>
</gene>
<sequence>MRWTSARAAAVITALLIAIGGLVVQAPAASAAVAASCPRISGGGFGPTEAKVLKSPKAAVHNGPAAACPVTDYVKYGTTVYKWCSWFNESTGNWWTYTNWGWIYEGYLDGYLSGSCP</sequence>
<accession>A0ABY5W7S8</accession>
<keyword evidence="2" id="KW-1185">Reference proteome</keyword>
<evidence type="ECO:0008006" key="3">
    <source>
        <dbReference type="Google" id="ProtNLM"/>
    </source>
</evidence>
<dbReference type="RefSeq" id="WP_259863479.1">
    <property type="nucleotide sequence ID" value="NZ_BAAAST010000020.1"/>
</dbReference>
<dbReference type="Proteomes" id="UP001059617">
    <property type="component" value="Chromosome"/>
</dbReference>
<proteinExistence type="predicted"/>
<organism evidence="1 2">
    <name type="scientific">Dactylosporangium fulvum</name>
    <dbReference type="NCBI Taxonomy" id="53359"/>
    <lineage>
        <taxon>Bacteria</taxon>
        <taxon>Bacillati</taxon>
        <taxon>Actinomycetota</taxon>
        <taxon>Actinomycetes</taxon>
        <taxon>Micromonosporales</taxon>
        <taxon>Micromonosporaceae</taxon>
        <taxon>Dactylosporangium</taxon>
    </lineage>
</organism>